<sequence length="200" mass="23138">MVIESKGRHKFEKFKTELSQESFATFFDAYFLRLSQFACSIVKSNLLAEEIVLDVFLKLWESRSDLTKIKNIEPYLYISTRNKAISTLRKETKFHFDLIEDSEIKLTDYKPSAEVDLIEHELFDTLNKTVANLPPKCKIIFKLIREDGLNRQEVAEILNISVKTVDNQLAIAIRKIATVLNIDLSNPQNTRKLKTLLLSL</sequence>
<evidence type="ECO:0000256" key="4">
    <source>
        <dbReference type="ARBA" id="ARBA00023163"/>
    </source>
</evidence>
<dbReference type="AlphaFoldDB" id="A0A1I2MCY4"/>
<dbReference type="PANTHER" id="PTHR43133">
    <property type="entry name" value="RNA POLYMERASE ECF-TYPE SIGMA FACTO"/>
    <property type="match status" value="1"/>
</dbReference>
<dbReference type="SUPFAM" id="SSF88946">
    <property type="entry name" value="Sigma2 domain of RNA polymerase sigma factors"/>
    <property type="match status" value="1"/>
</dbReference>
<dbReference type="InterPro" id="IPR013324">
    <property type="entry name" value="RNA_pol_sigma_r3/r4-like"/>
</dbReference>
<keyword evidence="4" id="KW-0804">Transcription</keyword>
<dbReference type="InterPro" id="IPR014284">
    <property type="entry name" value="RNA_pol_sigma-70_dom"/>
</dbReference>
<dbReference type="PANTHER" id="PTHR43133:SF46">
    <property type="entry name" value="RNA POLYMERASE SIGMA-70 FACTOR ECF SUBFAMILY"/>
    <property type="match status" value="1"/>
</dbReference>
<accession>A0A1I2MCY4</accession>
<dbReference type="InterPro" id="IPR039425">
    <property type="entry name" value="RNA_pol_sigma-70-like"/>
</dbReference>
<dbReference type="Gene3D" id="1.10.10.10">
    <property type="entry name" value="Winged helix-like DNA-binding domain superfamily/Winged helix DNA-binding domain"/>
    <property type="match status" value="1"/>
</dbReference>
<keyword evidence="8" id="KW-1185">Reference proteome</keyword>
<dbReference type="InterPro" id="IPR013325">
    <property type="entry name" value="RNA_pol_sigma_r2"/>
</dbReference>
<dbReference type="InterPro" id="IPR014327">
    <property type="entry name" value="RNA_pol_sigma70_bacteroid"/>
</dbReference>
<keyword evidence="3" id="KW-0731">Sigma factor</keyword>
<dbReference type="RefSeq" id="WP_093921697.1">
    <property type="nucleotide sequence ID" value="NZ_FONW01000019.1"/>
</dbReference>
<protein>
    <submittedName>
        <fullName evidence="7">RNA polymerase sigma-70 factor, ECF subfamily</fullName>
    </submittedName>
</protein>
<dbReference type="InterPro" id="IPR007627">
    <property type="entry name" value="RNA_pol_sigma70_r2"/>
</dbReference>
<evidence type="ECO:0000259" key="6">
    <source>
        <dbReference type="Pfam" id="PF08281"/>
    </source>
</evidence>
<name>A0A1I2MCY4_9BACT</name>
<evidence type="ECO:0000256" key="1">
    <source>
        <dbReference type="ARBA" id="ARBA00010641"/>
    </source>
</evidence>
<keyword evidence="2" id="KW-0805">Transcription regulation</keyword>
<dbReference type="STRING" id="655355.SAMN05216283_1194"/>
<proteinExistence type="inferred from homology"/>
<dbReference type="NCBIfam" id="TIGR02985">
    <property type="entry name" value="Sig70_bacteroi1"/>
    <property type="match status" value="1"/>
</dbReference>
<dbReference type="GO" id="GO:0006352">
    <property type="term" value="P:DNA-templated transcription initiation"/>
    <property type="evidence" value="ECO:0007669"/>
    <property type="project" value="InterPro"/>
</dbReference>
<dbReference type="NCBIfam" id="TIGR02937">
    <property type="entry name" value="sigma70-ECF"/>
    <property type="match status" value="1"/>
</dbReference>
<feature type="domain" description="RNA polymerase sigma-70 region 2" evidence="5">
    <location>
        <begin position="27"/>
        <end position="92"/>
    </location>
</feature>
<feature type="domain" description="RNA polymerase sigma factor 70 region 4 type 2" evidence="6">
    <location>
        <begin position="128"/>
        <end position="175"/>
    </location>
</feature>
<comment type="similarity">
    <text evidence="1">Belongs to the sigma-70 factor family. ECF subfamily.</text>
</comment>
<dbReference type="EMBL" id="FONW01000019">
    <property type="protein sequence ID" value="SFF87417.1"/>
    <property type="molecule type" value="Genomic_DNA"/>
</dbReference>
<dbReference type="InterPro" id="IPR036388">
    <property type="entry name" value="WH-like_DNA-bd_sf"/>
</dbReference>
<dbReference type="Pfam" id="PF04542">
    <property type="entry name" value="Sigma70_r2"/>
    <property type="match status" value="1"/>
</dbReference>
<evidence type="ECO:0000256" key="2">
    <source>
        <dbReference type="ARBA" id="ARBA00023015"/>
    </source>
</evidence>
<reference evidence="7 8" key="1">
    <citation type="submission" date="2016-10" db="EMBL/GenBank/DDBJ databases">
        <authorList>
            <person name="de Groot N.N."/>
        </authorList>
    </citation>
    <scope>NUCLEOTIDE SEQUENCE [LARGE SCALE GENOMIC DNA]</scope>
    <source>
        <strain evidence="7 8">CGMCC 1.9156</strain>
    </source>
</reference>
<gene>
    <name evidence="7" type="ORF">SAMN05216283_1194</name>
</gene>
<evidence type="ECO:0000313" key="8">
    <source>
        <dbReference type="Proteomes" id="UP000198964"/>
    </source>
</evidence>
<dbReference type="Pfam" id="PF08281">
    <property type="entry name" value="Sigma70_r4_2"/>
    <property type="match status" value="1"/>
</dbReference>
<dbReference type="Gene3D" id="1.10.1740.10">
    <property type="match status" value="1"/>
</dbReference>
<dbReference type="GO" id="GO:0003677">
    <property type="term" value="F:DNA binding"/>
    <property type="evidence" value="ECO:0007669"/>
    <property type="project" value="InterPro"/>
</dbReference>
<dbReference type="Proteomes" id="UP000198964">
    <property type="component" value="Unassembled WGS sequence"/>
</dbReference>
<dbReference type="GO" id="GO:0016987">
    <property type="term" value="F:sigma factor activity"/>
    <property type="evidence" value="ECO:0007669"/>
    <property type="project" value="UniProtKB-KW"/>
</dbReference>
<evidence type="ECO:0000313" key="7">
    <source>
        <dbReference type="EMBL" id="SFF87417.1"/>
    </source>
</evidence>
<dbReference type="SUPFAM" id="SSF88659">
    <property type="entry name" value="Sigma3 and sigma4 domains of RNA polymerase sigma factors"/>
    <property type="match status" value="1"/>
</dbReference>
<evidence type="ECO:0000256" key="3">
    <source>
        <dbReference type="ARBA" id="ARBA00023082"/>
    </source>
</evidence>
<organism evidence="7 8">
    <name type="scientific">Sunxiuqinia elliptica</name>
    <dbReference type="NCBI Taxonomy" id="655355"/>
    <lineage>
        <taxon>Bacteria</taxon>
        <taxon>Pseudomonadati</taxon>
        <taxon>Bacteroidota</taxon>
        <taxon>Bacteroidia</taxon>
        <taxon>Marinilabiliales</taxon>
        <taxon>Prolixibacteraceae</taxon>
        <taxon>Sunxiuqinia</taxon>
    </lineage>
</organism>
<evidence type="ECO:0000259" key="5">
    <source>
        <dbReference type="Pfam" id="PF04542"/>
    </source>
</evidence>
<dbReference type="InterPro" id="IPR013249">
    <property type="entry name" value="RNA_pol_sigma70_r4_t2"/>
</dbReference>